<dbReference type="AlphaFoldDB" id="G1WDH6"/>
<dbReference type="Proteomes" id="UP000005141">
    <property type="component" value="Unassembled WGS sequence"/>
</dbReference>
<evidence type="ECO:0000313" key="2">
    <source>
        <dbReference type="Proteomes" id="UP000005141"/>
    </source>
</evidence>
<comment type="caution">
    <text evidence="1">The sequence shown here is derived from an EMBL/GenBank/DDBJ whole genome shotgun (WGS) entry which is preliminary data.</text>
</comment>
<proteinExistence type="predicted"/>
<reference evidence="1 2" key="1">
    <citation type="submission" date="2011-07" db="EMBL/GenBank/DDBJ databases">
        <title>The Genome Sequence of Prevotella oulorum F0390.</title>
        <authorList>
            <consortium name="The Broad Institute Genome Sequencing Platform"/>
            <consortium name="The Broad Institute Genome Sequencing Center for Infectious Disease"/>
            <person name="Earl A."/>
            <person name="Ward D."/>
            <person name="Feldgarden M."/>
            <person name="Gevers D."/>
            <person name="Izard J."/>
            <person name="Ganesan A."/>
            <person name="Baranova O.V."/>
            <person name="Blanton J.M."/>
            <person name="Tanner A.C."/>
            <person name="Dewhirst F.E."/>
            <person name="Young S.K."/>
            <person name="Zeng Q."/>
            <person name="Gargeya S."/>
            <person name="Fitzgerald M."/>
            <person name="Haas B."/>
            <person name="Abouelleil A."/>
            <person name="Alvarado L."/>
            <person name="Arachchi H.M."/>
            <person name="Berlin A."/>
            <person name="Brown A."/>
            <person name="Chapman S.B."/>
            <person name="Chen Z."/>
            <person name="Dunbar C."/>
            <person name="Freedman E."/>
            <person name="Gearin G."/>
            <person name="Gellesch M."/>
            <person name="Goldberg J."/>
            <person name="Griggs A."/>
            <person name="Gujja S."/>
            <person name="Heiman D."/>
            <person name="Howarth C."/>
            <person name="Larson L."/>
            <person name="Lui A."/>
            <person name="MacDonald P.J.P."/>
            <person name="Mehta T."/>
            <person name="Montmayeur A."/>
            <person name="Murphy C."/>
            <person name="Neiman D."/>
            <person name="Pearson M."/>
            <person name="Priest M."/>
            <person name="Roberts A."/>
            <person name="Saif S."/>
            <person name="Shea T."/>
            <person name="Shenoy N."/>
            <person name="Sisk P."/>
            <person name="Stolte C."/>
            <person name="Sykes S."/>
            <person name="Wortman J."/>
            <person name="Nusbaum C."/>
            <person name="Birren B."/>
        </authorList>
    </citation>
    <scope>NUCLEOTIDE SEQUENCE [LARGE SCALE GENOMIC DNA]</scope>
    <source>
        <strain evidence="1 2">F0390</strain>
    </source>
</reference>
<gene>
    <name evidence="1" type="ORF">HMPREF9431_01877</name>
</gene>
<organism evidence="1 2">
    <name type="scientific">Segatella oulorum F0390</name>
    <dbReference type="NCBI Taxonomy" id="702438"/>
    <lineage>
        <taxon>Bacteria</taxon>
        <taxon>Pseudomonadati</taxon>
        <taxon>Bacteroidota</taxon>
        <taxon>Bacteroidia</taxon>
        <taxon>Bacteroidales</taxon>
        <taxon>Prevotellaceae</taxon>
        <taxon>Segatella</taxon>
    </lineage>
</organism>
<keyword evidence="2" id="KW-1185">Reference proteome</keyword>
<sequence>MIELEISNKKIEISSQFHYFYGVPMENEYVFISLYLCRLVKDLNA</sequence>
<name>G1WDH6_9BACT</name>
<dbReference type="EMBL" id="ADGI01000059">
    <property type="protein sequence ID" value="EGV29765.1"/>
    <property type="molecule type" value="Genomic_DNA"/>
</dbReference>
<evidence type="ECO:0000313" key="1">
    <source>
        <dbReference type="EMBL" id="EGV29765.1"/>
    </source>
</evidence>
<accession>G1WDH6</accession>
<protein>
    <submittedName>
        <fullName evidence="1">Uncharacterized protein</fullName>
    </submittedName>
</protein>
<dbReference type="HOGENOM" id="CLU_3203613_0_0_10"/>